<feature type="chain" id="PRO_5011752290" description="histidine kinase" evidence="8">
    <location>
        <begin position="25"/>
        <end position="1099"/>
    </location>
</feature>
<dbReference type="Gene3D" id="2.60.40.10">
    <property type="entry name" value="Immunoglobulins"/>
    <property type="match status" value="1"/>
</dbReference>
<evidence type="ECO:0000256" key="1">
    <source>
        <dbReference type="ARBA" id="ARBA00000085"/>
    </source>
</evidence>
<evidence type="ECO:0000256" key="6">
    <source>
        <dbReference type="SAM" id="Coils"/>
    </source>
</evidence>
<feature type="coiled-coil region" evidence="6">
    <location>
        <begin position="828"/>
        <end position="876"/>
    </location>
</feature>
<dbReference type="Gene3D" id="3.30.565.10">
    <property type="entry name" value="Histidine kinase-like ATPase, C-terminal domain"/>
    <property type="match status" value="1"/>
</dbReference>
<keyword evidence="5 10" id="KW-0418">Kinase</keyword>
<dbReference type="STRING" id="279824.SAMN03080617_01715"/>
<dbReference type="Pfam" id="PF07495">
    <property type="entry name" value="Y_Y_Y"/>
    <property type="match status" value="1"/>
</dbReference>
<dbReference type="Proteomes" id="UP000198756">
    <property type="component" value="Unassembled WGS sequence"/>
</dbReference>
<keyword evidence="11" id="KW-1185">Reference proteome</keyword>
<dbReference type="PANTHER" id="PTHR43547">
    <property type="entry name" value="TWO-COMPONENT HISTIDINE KINASE"/>
    <property type="match status" value="1"/>
</dbReference>
<keyword evidence="3" id="KW-0597">Phosphoprotein</keyword>
<keyword evidence="7" id="KW-0812">Transmembrane</keyword>
<dbReference type="PANTHER" id="PTHR43547:SF2">
    <property type="entry name" value="HYBRID SIGNAL TRANSDUCTION HISTIDINE KINASE C"/>
    <property type="match status" value="1"/>
</dbReference>
<dbReference type="EC" id="2.7.13.3" evidence="2"/>
<keyword evidence="8" id="KW-0732">Signal</keyword>
<evidence type="ECO:0000259" key="9">
    <source>
        <dbReference type="PROSITE" id="PS50109"/>
    </source>
</evidence>
<dbReference type="RefSeq" id="WP_092729539.1">
    <property type="nucleotide sequence ID" value="NZ_FMXE01000010.1"/>
</dbReference>
<dbReference type="SUPFAM" id="SSF63829">
    <property type="entry name" value="Calcium-dependent phosphotriesterase"/>
    <property type="match status" value="2"/>
</dbReference>
<keyword evidence="4" id="KW-0808">Transferase</keyword>
<comment type="catalytic activity">
    <reaction evidence="1">
        <text>ATP + protein L-histidine = ADP + protein N-phospho-L-histidine.</text>
        <dbReference type="EC" id="2.7.13.3"/>
    </reaction>
</comment>
<dbReference type="InterPro" id="IPR036890">
    <property type="entry name" value="HATPase_C_sf"/>
</dbReference>
<gene>
    <name evidence="10" type="ORF">SAMN03080617_01715</name>
</gene>
<evidence type="ECO:0000256" key="3">
    <source>
        <dbReference type="ARBA" id="ARBA00022553"/>
    </source>
</evidence>
<dbReference type="InterPro" id="IPR011123">
    <property type="entry name" value="Y_Y_Y"/>
</dbReference>
<dbReference type="InterPro" id="IPR011110">
    <property type="entry name" value="Reg_prop"/>
</dbReference>
<proteinExistence type="predicted"/>
<accession>A0A1G5XGP3</accession>
<dbReference type="SUPFAM" id="SSF47384">
    <property type="entry name" value="Homodimeric domain of signal transducing histidine kinase"/>
    <property type="match status" value="1"/>
</dbReference>
<feature type="transmembrane region" description="Helical" evidence="7">
    <location>
        <begin position="814"/>
        <end position="833"/>
    </location>
</feature>
<evidence type="ECO:0000256" key="5">
    <source>
        <dbReference type="ARBA" id="ARBA00022777"/>
    </source>
</evidence>
<keyword evidence="6" id="KW-0175">Coiled coil</keyword>
<evidence type="ECO:0000256" key="4">
    <source>
        <dbReference type="ARBA" id="ARBA00022679"/>
    </source>
</evidence>
<evidence type="ECO:0000313" key="11">
    <source>
        <dbReference type="Proteomes" id="UP000198756"/>
    </source>
</evidence>
<sequence length="1099" mass="125700">MPLINNLCRWTLCFLALLSLSVTSVQCQKLEERPDLKFQRIFEGLINNRISTINQDKFGFIWVGTFSGLHRYEGLGFTVYSTSTDSTSINDNYIGSIYEDSRNQLWIGTGSGVAQYNRKTDDFTRFNLKSDNPVQGGENNLVNTILEDEKGTIWVSSIASGLFFFDRQQQQFLPYKVEGIVAINGMAAGEGEVLWLATLNSGLVKLNTRTKHTTSYQHDPANPRSISSNNLKTVVMDPEGNLWVGARSQGLNKMVVEEDKVSFVRYLHDPVNPLSLFNNNIYKLYIDQKGKLWSCNENGGLHLYNKEKDTFYRYLHDPKDPKSLTHNSIWNIFQDNQDRYWVGTAQSGINLADPHASKFTHFFKNQLNPESLNNDIIREFLEAKSGNIWVATDGGGLNYYDPSRGTFKIFKNDPQNPKSLSADAVISLNEDPDGKLWVGTWGGGLNILLDEKKGDFINFKEWIKNEKYPIQHVFDVHFDSNYIWVAAFDEGLYRYDLKTKELRLFDKNDSDLGGISSSQILRLFEDSKKNLWIGTQSGLNKIHPEDKAKGKFKVYHPTESDPKSLPSNSIRQIFEDRNQTIWIATDRGLSRYMAEEDNFFTYHQKDGLPVNEINSIVEDDSGFLWIGTIKGISKFDPVQQVFTNFDRYDGLQGNEFSRYSVLKTRNGELLFGGMNGFNLFHPDHLASNPHLPQVYLTDLKLFNQRVNYKAPDSPLQKHISATDTLTLSHRENVLTFDFIALNYTHPEQNQYAYILEGFEKEWNYVGAQRNATYTNLNPGTYIFRVKAANNDGLWNEVGTSLVLVITPPFWKTTWFVVITALMLTGILILAYKLRIRAIKDRNKQLENTVEERTTMLKHANSELKKHINEKDKLLSIIGHDLRNPFFSIIGYMELLEEEFQNTQNIEHLENIRYLLNVSRNTHNLLENLLQWAIKETKLFEVKTEVIDMNQLVDKAIAMVSSQADYKKITLEKLFSENVLVHADQNMIQTVVRNLISNAIKFSDQNSKIEISVREKSGAIITSVKDYGTGMNEEMLNKLFSKSKFQKSGTMGEMGTGLGLVLCQEIIKKHFGKIWAESKLGEGSTFHFSLSKKEHAEVAV</sequence>
<dbReference type="FunFam" id="2.60.40.10:FF:000791">
    <property type="entry name" value="Two-component system sensor histidine kinase/response regulator"/>
    <property type="match status" value="1"/>
</dbReference>
<dbReference type="Gene3D" id="1.10.287.130">
    <property type="match status" value="1"/>
</dbReference>
<evidence type="ECO:0000313" key="10">
    <source>
        <dbReference type="EMBL" id="SDA68877.1"/>
    </source>
</evidence>
<dbReference type="FunFam" id="3.30.565.10:FF:000006">
    <property type="entry name" value="Sensor histidine kinase WalK"/>
    <property type="match status" value="1"/>
</dbReference>
<name>A0A1G5XGP3_9BACT</name>
<dbReference type="InterPro" id="IPR004358">
    <property type="entry name" value="Sig_transdc_His_kin-like_C"/>
</dbReference>
<dbReference type="InterPro" id="IPR003594">
    <property type="entry name" value="HATPase_dom"/>
</dbReference>
<dbReference type="CDD" id="cd00082">
    <property type="entry name" value="HisKA"/>
    <property type="match status" value="1"/>
</dbReference>
<evidence type="ECO:0000256" key="7">
    <source>
        <dbReference type="SAM" id="Phobius"/>
    </source>
</evidence>
<dbReference type="InterPro" id="IPR003661">
    <property type="entry name" value="HisK_dim/P_dom"/>
</dbReference>
<dbReference type="Pfam" id="PF00512">
    <property type="entry name" value="HisKA"/>
    <property type="match status" value="1"/>
</dbReference>
<evidence type="ECO:0000256" key="8">
    <source>
        <dbReference type="SAM" id="SignalP"/>
    </source>
</evidence>
<dbReference type="CDD" id="cd00075">
    <property type="entry name" value="HATPase"/>
    <property type="match status" value="1"/>
</dbReference>
<dbReference type="InterPro" id="IPR015943">
    <property type="entry name" value="WD40/YVTN_repeat-like_dom_sf"/>
</dbReference>
<keyword evidence="7" id="KW-1133">Transmembrane helix</keyword>
<feature type="signal peptide" evidence="8">
    <location>
        <begin position="1"/>
        <end position="24"/>
    </location>
</feature>
<dbReference type="InterPro" id="IPR013783">
    <property type="entry name" value="Ig-like_fold"/>
</dbReference>
<dbReference type="PRINTS" id="PR00344">
    <property type="entry name" value="BCTRLSENSOR"/>
</dbReference>
<feature type="domain" description="Histidine kinase" evidence="9">
    <location>
        <begin position="876"/>
        <end position="1093"/>
    </location>
</feature>
<evidence type="ECO:0000256" key="2">
    <source>
        <dbReference type="ARBA" id="ARBA00012438"/>
    </source>
</evidence>
<protein>
    <recommendedName>
        <fullName evidence="2">histidine kinase</fullName>
        <ecNumber evidence="2">2.7.13.3</ecNumber>
    </recommendedName>
</protein>
<organism evidence="10 11">
    <name type="scientific">Algoriphagus alkaliphilus</name>
    <dbReference type="NCBI Taxonomy" id="279824"/>
    <lineage>
        <taxon>Bacteria</taxon>
        <taxon>Pseudomonadati</taxon>
        <taxon>Bacteroidota</taxon>
        <taxon>Cytophagia</taxon>
        <taxon>Cytophagales</taxon>
        <taxon>Cyclobacteriaceae</taxon>
        <taxon>Algoriphagus</taxon>
    </lineage>
</organism>
<dbReference type="Gene3D" id="2.130.10.10">
    <property type="entry name" value="YVTN repeat-like/Quinoprotein amine dehydrogenase"/>
    <property type="match status" value="3"/>
</dbReference>
<reference evidence="11" key="1">
    <citation type="submission" date="2016-10" db="EMBL/GenBank/DDBJ databases">
        <authorList>
            <person name="Varghese N."/>
            <person name="Submissions S."/>
        </authorList>
    </citation>
    <scope>NUCLEOTIDE SEQUENCE [LARGE SCALE GENOMIC DNA]</scope>
    <source>
        <strain evidence="11">DSM 22703</strain>
    </source>
</reference>
<dbReference type="InterPro" id="IPR005467">
    <property type="entry name" value="His_kinase_dom"/>
</dbReference>
<dbReference type="InterPro" id="IPR036097">
    <property type="entry name" value="HisK_dim/P_sf"/>
</dbReference>
<keyword evidence="7" id="KW-0472">Membrane</keyword>
<dbReference type="SUPFAM" id="SSF55874">
    <property type="entry name" value="ATPase domain of HSP90 chaperone/DNA topoisomerase II/histidine kinase"/>
    <property type="match status" value="1"/>
</dbReference>
<dbReference type="SMART" id="SM00388">
    <property type="entry name" value="HisKA"/>
    <property type="match status" value="1"/>
</dbReference>
<dbReference type="GO" id="GO:0000155">
    <property type="term" value="F:phosphorelay sensor kinase activity"/>
    <property type="evidence" value="ECO:0007669"/>
    <property type="project" value="InterPro"/>
</dbReference>
<dbReference type="EMBL" id="FMXE01000010">
    <property type="protein sequence ID" value="SDA68877.1"/>
    <property type="molecule type" value="Genomic_DNA"/>
</dbReference>
<dbReference type="OrthoDB" id="9809670at2"/>
<dbReference type="PROSITE" id="PS50109">
    <property type="entry name" value="HIS_KIN"/>
    <property type="match status" value="1"/>
</dbReference>
<dbReference type="SUPFAM" id="SSF101898">
    <property type="entry name" value="NHL repeat"/>
    <property type="match status" value="1"/>
</dbReference>
<dbReference type="Pfam" id="PF02518">
    <property type="entry name" value="HATPase_c"/>
    <property type="match status" value="1"/>
</dbReference>
<dbReference type="SMART" id="SM00387">
    <property type="entry name" value="HATPase_c"/>
    <property type="match status" value="1"/>
</dbReference>
<dbReference type="Pfam" id="PF07494">
    <property type="entry name" value="Reg_prop"/>
    <property type="match status" value="7"/>
</dbReference>
<dbReference type="AlphaFoldDB" id="A0A1G5XGP3"/>